<dbReference type="RefSeq" id="WP_179399160.1">
    <property type="nucleotide sequence ID" value="NZ_JACCCY010000002.1"/>
</dbReference>
<proteinExistence type="predicted"/>
<protein>
    <recommendedName>
        <fullName evidence="4">Lipoprotein</fullName>
    </recommendedName>
</protein>
<feature type="chain" id="PRO_5034736592" description="Lipoprotein" evidence="1">
    <location>
        <begin position="19"/>
        <end position="334"/>
    </location>
</feature>
<dbReference type="EMBL" id="JACCCY010000002">
    <property type="protein sequence ID" value="NYI49254.1"/>
    <property type="molecule type" value="Genomic_DNA"/>
</dbReference>
<keyword evidence="1" id="KW-0732">Signal</keyword>
<evidence type="ECO:0008006" key="4">
    <source>
        <dbReference type="Google" id="ProtNLM"/>
    </source>
</evidence>
<sequence>MKQIICLLAMLVTFAACTGDNQKNENAENQIADTTLAEDIIDEPAVIAYTQCPLAYLINGELFFHSFDDNQKVKFTEEPEAIFNFTFDPEGNIMYYSVERDSMLWLKSADISDLEITPQWLMNWNLKKDDCTSDTYLETSPLFLNNGKLIIRHNFNWDYYDFKTMAIYSIVNKNITQKEYDYSFIRKLSGELSYNKAEQYFKTIDENLYYTRNNVKVCLTDKLNFEVLRKKEDEDYWVETEFISFTLSPDETKILYGTIIEMGDLGHGPYCIANKDGSNQMILEQTDIGSNKNPVWLKNNSIIFTDYEKNLFVANNDELSIQKIAENVSLYGAR</sequence>
<evidence type="ECO:0000313" key="3">
    <source>
        <dbReference type="Proteomes" id="UP000574332"/>
    </source>
</evidence>
<evidence type="ECO:0000256" key="1">
    <source>
        <dbReference type="SAM" id="SignalP"/>
    </source>
</evidence>
<organism evidence="2 3">
    <name type="scientific">Macellibacteroides fermentans</name>
    <dbReference type="NCBI Taxonomy" id="879969"/>
    <lineage>
        <taxon>Bacteria</taxon>
        <taxon>Pseudomonadati</taxon>
        <taxon>Bacteroidota</taxon>
        <taxon>Bacteroidia</taxon>
        <taxon>Bacteroidales</taxon>
        <taxon>Porphyromonadaceae</taxon>
        <taxon>Macellibacteroides</taxon>
    </lineage>
</organism>
<dbReference type="Proteomes" id="UP000574332">
    <property type="component" value="Unassembled WGS sequence"/>
</dbReference>
<feature type="signal peptide" evidence="1">
    <location>
        <begin position="1"/>
        <end position="18"/>
    </location>
</feature>
<name>A0A8E2D7F5_9PORP</name>
<gene>
    <name evidence="2" type="ORF">F5613_001332</name>
</gene>
<accession>A0A8E2D7F5</accession>
<dbReference type="PROSITE" id="PS51257">
    <property type="entry name" value="PROKAR_LIPOPROTEIN"/>
    <property type="match status" value="1"/>
</dbReference>
<keyword evidence="3" id="KW-1185">Reference proteome</keyword>
<comment type="caution">
    <text evidence="2">The sequence shown here is derived from an EMBL/GenBank/DDBJ whole genome shotgun (WGS) entry which is preliminary data.</text>
</comment>
<dbReference type="AlphaFoldDB" id="A0A8E2D7F5"/>
<evidence type="ECO:0000313" key="2">
    <source>
        <dbReference type="EMBL" id="NYI49254.1"/>
    </source>
</evidence>
<dbReference type="SUPFAM" id="SSF82171">
    <property type="entry name" value="DPP6 N-terminal domain-like"/>
    <property type="match status" value="1"/>
</dbReference>
<reference evidence="2 3" key="1">
    <citation type="submission" date="2020-07" db="EMBL/GenBank/DDBJ databases">
        <title>Genomic Encyclopedia of Type Strains, Phase IV (KMG-IV): sequencing the most valuable type-strain genomes for metagenomic binning, comparative biology and taxonomic classification.</title>
        <authorList>
            <person name="Goeker M."/>
        </authorList>
    </citation>
    <scope>NUCLEOTIDE SEQUENCE [LARGE SCALE GENOMIC DNA]</scope>
    <source>
        <strain evidence="2 3">DSM 23697</strain>
    </source>
</reference>